<name>A0A2G5DJ08_AQUCA</name>
<evidence type="ECO:0000313" key="3">
    <source>
        <dbReference type="Proteomes" id="UP000230069"/>
    </source>
</evidence>
<sequence>MVAYKLIFVVAVLVLVASGLPSMNAKVLGCLRKVACTSDFGCETNCLGCEGKCTDGLCSCVPKLGPASANTLLVHHVGAPCTDSSVCNSECISGYGVCINGHCNCQP</sequence>
<evidence type="ECO:0000313" key="2">
    <source>
        <dbReference type="EMBL" id="PIA43500.1"/>
    </source>
</evidence>
<organism evidence="2 3">
    <name type="scientific">Aquilegia coerulea</name>
    <name type="common">Rocky mountain columbine</name>
    <dbReference type="NCBI Taxonomy" id="218851"/>
    <lineage>
        <taxon>Eukaryota</taxon>
        <taxon>Viridiplantae</taxon>
        <taxon>Streptophyta</taxon>
        <taxon>Embryophyta</taxon>
        <taxon>Tracheophyta</taxon>
        <taxon>Spermatophyta</taxon>
        <taxon>Magnoliopsida</taxon>
        <taxon>Ranunculales</taxon>
        <taxon>Ranunculaceae</taxon>
        <taxon>Thalictroideae</taxon>
        <taxon>Aquilegia</taxon>
    </lineage>
</organism>
<evidence type="ECO:0008006" key="4">
    <source>
        <dbReference type="Google" id="ProtNLM"/>
    </source>
</evidence>
<keyword evidence="1" id="KW-0732">Signal</keyword>
<gene>
    <name evidence="2" type="ORF">AQUCO_01900120v1</name>
</gene>
<feature type="signal peptide" evidence="1">
    <location>
        <begin position="1"/>
        <end position="19"/>
    </location>
</feature>
<dbReference type="AlphaFoldDB" id="A0A2G5DJ08"/>
<dbReference type="Proteomes" id="UP000230069">
    <property type="component" value="Unassembled WGS sequence"/>
</dbReference>
<protein>
    <recommendedName>
        <fullName evidence="4">Defensin-like protein</fullName>
    </recommendedName>
</protein>
<dbReference type="InParanoid" id="A0A2G5DJ08"/>
<keyword evidence="3" id="KW-1185">Reference proteome</keyword>
<proteinExistence type="predicted"/>
<evidence type="ECO:0000256" key="1">
    <source>
        <dbReference type="SAM" id="SignalP"/>
    </source>
</evidence>
<accession>A0A2G5DJ08</accession>
<feature type="chain" id="PRO_5013915525" description="Defensin-like protein" evidence="1">
    <location>
        <begin position="20"/>
        <end position="107"/>
    </location>
</feature>
<dbReference type="EMBL" id="KZ305036">
    <property type="protein sequence ID" value="PIA43500.1"/>
    <property type="molecule type" value="Genomic_DNA"/>
</dbReference>
<reference evidence="2 3" key="1">
    <citation type="submission" date="2017-09" db="EMBL/GenBank/DDBJ databases">
        <title>WGS assembly of Aquilegia coerulea Goldsmith.</title>
        <authorList>
            <person name="Hodges S."/>
            <person name="Kramer E."/>
            <person name="Nordborg M."/>
            <person name="Tomkins J."/>
            <person name="Borevitz J."/>
            <person name="Derieg N."/>
            <person name="Yan J."/>
            <person name="Mihaltcheva S."/>
            <person name="Hayes R.D."/>
            <person name="Rokhsar D."/>
        </authorList>
    </citation>
    <scope>NUCLEOTIDE SEQUENCE [LARGE SCALE GENOMIC DNA]</scope>
    <source>
        <strain evidence="3">cv. Goldsmith</strain>
    </source>
</reference>